<protein>
    <submittedName>
        <fullName evidence="2">Uncharacterized protein</fullName>
    </submittedName>
</protein>
<dbReference type="InterPro" id="IPR016024">
    <property type="entry name" value="ARM-type_fold"/>
</dbReference>
<dbReference type="EMBL" id="SNRW01008203">
    <property type="protein sequence ID" value="KAA6379905.1"/>
    <property type="molecule type" value="Genomic_DNA"/>
</dbReference>
<accession>A0A5J4VBR4</accession>
<dbReference type="SUPFAM" id="SSF48371">
    <property type="entry name" value="ARM repeat"/>
    <property type="match status" value="3"/>
</dbReference>
<comment type="caution">
    <text evidence="2">The sequence shown here is derived from an EMBL/GenBank/DDBJ whole genome shotgun (WGS) entry which is preliminary data.</text>
</comment>
<dbReference type="OrthoDB" id="201709at2759"/>
<dbReference type="InterPro" id="IPR011989">
    <property type="entry name" value="ARM-like"/>
</dbReference>
<evidence type="ECO:0000313" key="2">
    <source>
        <dbReference type="EMBL" id="KAA6379905.1"/>
    </source>
</evidence>
<reference evidence="2 3" key="1">
    <citation type="submission" date="2019-03" db="EMBL/GenBank/DDBJ databases">
        <title>Single cell metagenomics reveals metabolic interactions within the superorganism composed of flagellate Streblomastix strix and complex community of Bacteroidetes bacteria on its surface.</title>
        <authorList>
            <person name="Treitli S.C."/>
            <person name="Kolisko M."/>
            <person name="Husnik F."/>
            <person name="Keeling P."/>
            <person name="Hampl V."/>
        </authorList>
    </citation>
    <scope>NUCLEOTIDE SEQUENCE [LARGE SCALE GENOMIC DNA]</scope>
    <source>
        <strain evidence="2">ST1C</strain>
    </source>
</reference>
<feature type="compositionally biased region" description="Basic and acidic residues" evidence="1">
    <location>
        <begin position="244"/>
        <end position="273"/>
    </location>
</feature>
<name>A0A5J4VBR4_9EUKA</name>
<dbReference type="Gene3D" id="1.25.10.10">
    <property type="entry name" value="Leucine-rich Repeat Variant"/>
    <property type="match status" value="4"/>
</dbReference>
<evidence type="ECO:0000256" key="1">
    <source>
        <dbReference type="SAM" id="MobiDB-lite"/>
    </source>
</evidence>
<evidence type="ECO:0000313" key="3">
    <source>
        <dbReference type="Proteomes" id="UP000324800"/>
    </source>
</evidence>
<proteinExistence type="predicted"/>
<organism evidence="2 3">
    <name type="scientific">Streblomastix strix</name>
    <dbReference type="NCBI Taxonomy" id="222440"/>
    <lineage>
        <taxon>Eukaryota</taxon>
        <taxon>Metamonada</taxon>
        <taxon>Preaxostyla</taxon>
        <taxon>Oxymonadida</taxon>
        <taxon>Streblomastigidae</taxon>
        <taxon>Streblomastix</taxon>
    </lineage>
</organism>
<gene>
    <name evidence="2" type="ORF">EZS28_024569</name>
</gene>
<dbReference type="Proteomes" id="UP000324800">
    <property type="component" value="Unassembled WGS sequence"/>
</dbReference>
<dbReference type="AlphaFoldDB" id="A0A5J4VBR4"/>
<feature type="region of interest" description="Disordered" evidence="1">
    <location>
        <begin position="237"/>
        <end position="273"/>
    </location>
</feature>
<sequence length="1019" mass="116300">MEKSTYNPDQTEQSATMTNFDVATIIPRLIQDLESDDTNLHVLALRELLKIILDNPENKELASNYKLMPLLNKFAGNIEKNEEFVLSTTIQHVIGVRNGSDDKMILAGAATDSIIQTIFSPDENTSKSGSITLSELIKENEIIRNSLITSGFIQKVQHTFAHCSQSSSSSQTQITTPYHVKSGILDIILKLIETIDDFQPTAVLIPILTDLKNNGEKEIKNQSISILAIQRAKGINASSSSNSQEKDEQIKQLKEGIEREKAEKERKEEELQRERIRADKAEQRIGDLEERIELSEIQCSVLVKIAEELKQPLEEDENEEDTQYLIQNQENDCKLLTRTFENNDEDIEGRKRLIKAGITDLLLHIFKTRKLDLITRQYTEAFFNIVNISNCNNICLSLLDKKPFPCLIRLFDHNEDNIAIDALGSIIFILVAGAESTEDSEIHPQYEAMDAAGGIEKIYEVFKKNRCSELQDRSAVCIGYLFRAREITDIVMLHSITNHLKSLLIDDDDDDDSDDDDDYDDETWIQDRAIDSLKYLAQNQVNRSQILKTKELNKIESDLDQELEGDEEEQQSILHNQKTDLLLISTILDGPDDDELLKRIISSGIIENIIFIFNNRDLNSISRAYSKTFFDLIISSNDKSTHLIYNKNPYPGLIRLLDHSDDLILGDVVASIFHILQAGSDTTPETEPHPHYEIIQEYDGINKIIALFQKNAKQYCKDRAAICIGYLFKAREITDSQMRQDIFNHLKSLLSDSDDWVKERAKDALKHIVQNDANRSEIMKNFDYNAIANNLQKELKGSEQENKEIIQKQEFDCLLFYSLLCGRVDFQLRRDAINTGIVDMLFQIFASRDLDGITKPYTRGFFVFTYPYSFPVSQLLIEKQPFPSLLRLLVHQNEDIVSNIIASIDNILYAGAIGTELTSLHPYFTNLASADGIEKIYTLFKRSTHKFNKKVSAICLGIAFRAQEIKDSHMRKDIIAHLKSIIHDPDEETRNEVRLALKCLSQNQVNKVEIEKDGFTNPE</sequence>